<accession>A0A450WJW1</accession>
<proteinExistence type="predicted"/>
<organism evidence="1">
    <name type="scientific">Candidatus Kentrum sp. LPFa</name>
    <dbReference type="NCBI Taxonomy" id="2126335"/>
    <lineage>
        <taxon>Bacteria</taxon>
        <taxon>Pseudomonadati</taxon>
        <taxon>Pseudomonadota</taxon>
        <taxon>Gammaproteobacteria</taxon>
        <taxon>Candidatus Kentrum</taxon>
    </lineage>
</organism>
<dbReference type="EMBL" id="CAADFK010000114">
    <property type="protein sequence ID" value="VFK17325.1"/>
    <property type="molecule type" value="Genomic_DNA"/>
</dbReference>
<gene>
    <name evidence="1" type="ORF">BECKLPF1236B_GA0070989_111415</name>
</gene>
<reference evidence="1" key="1">
    <citation type="submission" date="2019-02" db="EMBL/GenBank/DDBJ databases">
        <authorList>
            <person name="Gruber-Vodicka R. H."/>
            <person name="Seah K. B. B."/>
        </authorList>
    </citation>
    <scope>NUCLEOTIDE SEQUENCE</scope>
    <source>
        <strain evidence="1">BECK_S313</strain>
    </source>
</reference>
<name>A0A450WJW1_9GAMM</name>
<evidence type="ECO:0000313" key="1">
    <source>
        <dbReference type="EMBL" id="VFK17325.1"/>
    </source>
</evidence>
<dbReference type="AlphaFoldDB" id="A0A450WJW1"/>
<sequence>MIHHASRMDMDKAMDTGISLLHNLTHHPTRILEKAFKDAFLRHMLLPHHVGILAPSSSHENLSSAIRKRGFEILSVFPSAVVTAQLTQRFGKRVSVDIYLCRPVATPHVEGLSSPMIKDAPRVGWIRPKAASTNTNQRWLRAATHPTARTFMAKDHVGSFPPGHNKATHASPSPTLMPKDYPKIEIFRVGDGLTAADIRMAMSDILHVAYTPRQPLDTAIIFQKMLIEGFEYVGGGVNDKPMPEQNAITVLYFRKRQPVEGIPKIEFFLPGKYTLSSIPGTIDPVEKS</sequence>
<protein>
    <submittedName>
        <fullName evidence="1">Uncharacterized protein</fullName>
    </submittedName>
</protein>